<feature type="transmembrane region" description="Helical" evidence="1">
    <location>
        <begin position="285"/>
        <end position="307"/>
    </location>
</feature>
<comment type="caution">
    <text evidence="2">The sequence shown here is derived from an EMBL/GenBank/DDBJ whole genome shotgun (WGS) entry which is preliminary data.</text>
</comment>
<protein>
    <recommendedName>
        <fullName evidence="4">Integral membrane protein</fullName>
    </recommendedName>
</protein>
<dbReference type="Proteomes" id="UP001551482">
    <property type="component" value="Unassembled WGS sequence"/>
</dbReference>
<reference evidence="2 3" key="1">
    <citation type="submission" date="2024-06" db="EMBL/GenBank/DDBJ databases">
        <title>The Natural Products Discovery Center: Release of the First 8490 Sequenced Strains for Exploring Actinobacteria Biosynthetic Diversity.</title>
        <authorList>
            <person name="Kalkreuter E."/>
            <person name="Kautsar S.A."/>
            <person name="Yang D."/>
            <person name="Bader C.D."/>
            <person name="Teijaro C.N."/>
            <person name="Fluegel L."/>
            <person name="Davis C.M."/>
            <person name="Simpson J.R."/>
            <person name="Lauterbach L."/>
            <person name="Steele A.D."/>
            <person name="Gui C."/>
            <person name="Meng S."/>
            <person name="Li G."/>
            <person name="Viehrig K."/>
            <person name="Ye F."/>
            <person name="Su P."/>
            <person name="Kiefer A.F."/>
            <person name="Nichols A."/>
            <person name="Cepeda A.J."/>
            <person name="Yan W."/>
            <person name="Fan B."/>
            <person name="Jiang Y."/>
            <person name="Adhikari A."/>
            <person name="Zheng C.-J."/>
            <person name="Schuster L."/>
            <person name="Cowan T.M."/>
            <person name="Smanski M.J."/>
            <person name="Chevrette M.G."/>
            <person name="De Carvalho L.P.S."/>
            <person name="Shen B."/>
        </authorList>
    </citation>
    <scope>NUCLEOTIDE SEQUENCE [LARGE SCALE GENOMIC DNA]</scope>
    <source>
        <strain evidence="2 3">NPDC048946</strain>
    </source>
</reference>
<gene>
    <name evidence="2" type="ORF">AB0C36_42530</name>
</gene>
<name>A0ABV3DZ89_9ACTN</name>
<evidence type="ECO:0000313" key="3">
    <source>
        <dbReference type="Proteomes" id="UP001551482"/>
    </source>
</evidence>
<feature type="transmembrane region" description="Helical" evidence="1">
    <location>
        <begin position="214"/>
        <end position="237"/>
    </location>
</feature>
<sequence length="400" mass="43842">MDRSGEFTTELSKLERVLLSGAVDLLPVEDRDRYREEWTLDLMLETGQAARLRAARSNYTAAVRLTAAVMTPRRVAKNVGSFVLSILYLGIFFVLFSVVIGVASVLGLILTAPAPGGGVVPGLAFILAFGLPIGVALLAVAANVLYAEFVRPEQQLREVADALLSGARPASPPPPPDGWWPWYTRQRPARFRNSTAPEGDQDTWRPETLRDWSAVAACITGCLVGFLFYFGLLIVYADRLFMLWISDGQHFGAVQADQPYLPSALMTMCAITVGVALVKLACSEAAAMLFSALGYALGQAVALLILLTRYAARACAPLHRKTVVTARLWIDHAWRWEPWRAAYGTEQAFRRARRASWRASHTSMLAEFDAHAMRRACARQAAADLLAATRARTETTRGDG</sequence>
<evidence type="ECO:0000256" key="1">
    <source>
        <dbReference type="SAM" id="Phobius"/>
    </source>
</evidence>
<keyword evidence="1" id="KW-0812">Transmembrane</keyword>
<dbReference type="RefSeq" id="WP_358365011.1">
    <property type="nucleotide sequence ID" value="NZ_JBEZFP010000251.1"/>
</dbReference>
<keyword evidence="1" id="KW-0472">Membrane</keyword>
<accession>A0ABV3DZ89</accession>
<organism evidence="2 3">
    <name type="scientific">Streptodolium elevatio</name>
    <dbReference type="NCBI Taxonomy" id="3157996"/>
    <lineage>
        <taxon>Bacteria</taxon>
        <taxon>Bacillati</taxon>
        <taxon>Actinomycetota</taxon>
        <taxon>Actinomycetes</taxon>
        <taxon>Kitasatosporales</taxon>
        <taxon>Streptomycetaceae</taxon>
        <taxon>Streptodolium</taxon>
    </lineage>
</organism>
<keyword evidence="3" id="KW-1185">Reference proteome</keyword>
<feature type="transmembrane region" description="Helical" evidence="1">
    <location>
        <begin position="82"/>
        <end position="110"/>
    </location>
</feature>
<feature type="transmembrane region" description="Helical" evidence="1">
    <location>
        <begin position="122"/>
        <end position="147"/>
    </location>
</feature>
<proteinExistence type="predicted"/>
<feature type="transmembrane region" description="Helical" evidence="1">
    <location>
        <begin position="260"/>
        <end position="278"/>
    </location>
</feature>
<evidence type="ECO:0000313" key="2">
    <source>
        <dbReference type="EMBL" id="MEU8140149.1"/>
    </source>
</evidence>
<evidence type="ECO:0008006" key="4">
    <source>
        <dbReference type="Google" id="ProtNLM"/>
    </source>
</evidence>
<dbReference type="EMBL" id="JBEZFP010000251">
    <property type="protein sequence ID" value="MEU8140149.1"/>
    <property type="molecule type" value="Genomic_DNA"/>
</dbReference>
<keyword evidence="1" id="KW-1133">Transmembrane helix</keyword>